<keyword evidence="2" id="KW-1185">Reference proteome</keyword>
<gene>
    <name evidence="3" type="primary">LOC106807745</name>
</gene>
<dbReference type="Proteomes" id="UP000695022">
    <property type="component" value="Unplaced"/>
</dbReference>
<reference evidence="3" key="1">
    <citation type="submission" date="2025-08" db="UniProtKB">
        <authorList>
            <consortium name="RefSeq"/>
        </authorList>
    </citation>
    <scope>IDENTIFICATION</scope>
</reference>
<evidence type="ECO:0000313" key="3">
    <source>
        <dbReference type="RefSeq" id="XP_014665682.1"/>
    </source>
</evidence>
<dbReference type="Pfam" id="PF00293">
    <property type="entry name" value="NUDIX"/>
    <property type="match status" value="1"/>
</dbReference>
<feature type="domain" description="Nudix hydrolase" evidence="1">
    <location>
        <begin position="1"/>
        <end position="141"/>
    </location>
</feature>
<dbReference type="InterPro" id="IPR003293">
    <property type="entry name" value="Nudix_hydrolase6-like"/>
</dbReference>
<name>A0ABM1E0G1_PRICU</name>
<dbReference type="Gene3D" id="3.90.79.10">
    <property type="entry name" value="Nucleoside Triphosphate Pyrophosphohydrolase"/>
    <property type="match status" value="1"/>
</dbReference>
<evidence type="ECO:0000313" key="2">
    <source>
        <dbReference type="Proteomes" id="UP000695022"/>
    </source>
</evidence>
<organism evidence="2 3">
    <name type="scientific">Priapulus caudatus</name>
    <name type="common">Priapulid worm</name>
    <dbReference type="NCBI Taxonomy" id="37621"/>
    <lineage>
        <taxon>Eukaryota</taxon>
        <taxon>Metazoa</taxon>
        <taxon>Ecdysozoa</taxon>
        <taxon>Scalidophora</taxon>
        <taxon>Priapulida</taxon>
        <taxon>Priapulimorpha</taxon>
        <taxon>Priapulimorphida</taxon>
        <taxon>Priapulidae</taxon>
        <taxon>Priapulus</taxon>
    </lineage>
</organism>
<dbReference type="PROSITE" id="PS51462">
    <property type="entry name" value="NUDIX"/>
    <property type="match status" value="1"/>
</dbReference>
<dbReference type="PRINTS" id="PR01356">
    <property type="entry name" value="GFGPROTEIN"/>
</dbReference>
<dbReference type="InterPro" id="IPR015797">
    <property type="entry name" value="NUDIX_hydrolase-like_dom_sf"/>
</dbReference>
<sequence length="180" mass="20243">MRGENGNACQWSRRPVDGFRATIYPIYALSGWVRQPNILKVPGGLSNLGEDIEVTSVREVQEETGVRSDFKSVIAFRQLHDHPNAFGRSDIYAVCRLSPLTFDLAPCKHEVAFCAWMRVDEFVVHEQTTAFGRSVGRLLMHGLERGFSAVDVTSHELEYAQSQARAKTYKQGLISSRIAR</sequence>
<proteinExistence type="predicted"/>
<dbReference type="SUPFAM" id="SSF55811">
    <property type="entry name" value="Nudix"/>
    <property type="match status" value="1"/>
</dbReference>
<accession>A0ABM1E0G1</accession>
<dbReference type="GeneID" id="106807745"/>
<evidence type="ECO:0000259" key="1">
    <source>
        <dbReference type="PROSITE" id="PS51462"/>
    </source>
</evidence>
<dbReference type="PANTHER" id="PTHR13994:SF13">
    <property type="entry name" value="FI03680P"/>
    <property type="match status" value="1"/>
</dbReference>
<dbReference type="RefSeq" id="XP_014665682.1">
    <property type="nucleotide sequence ID" value="XM_014810196.1"/>
</dbReference>
<dbReference type="InterPro" id="IPR000086">
    <property type="entry name" value="NUDIX_hydrolase_dom"/>
</dbReference>
<protein>
    <submittedName>
        <fullName evidence="3">Nucleoside diphosphate-linked moiety X motif 6-like</fullName>
    </submittedName>
</protein>
<dbReference type="PANTHER" id="PTHR13994">
    <property type="entry name" value="NUDIX HYDROLASE RELATED"/>
    <property type="match status" value="1"/>
</dbReference>